<proteinExistence type="predicted"/>
<evidence type="ECO:0000313" key="1">
    <source>
        <dbReference type="EMBL" id="POF62084.1"/>
    </source>
</evidence>
<accession>A0A2S3VZL9</accession>
<evidence type="ECO:0000313" key="2">
    <source>
        <dbReference type="Proteomes" id="UP000237344"/>
    </source>
</evidence>
<dbReference type="EMBL" id="POTC01000034">
    <property type="protein sequence ID" value="POF62084.1"/>
    <property type="molecule type" value="Genomic_DNA"/>
</dbReference>
<organism evidence="1 2">
    <name type="scientific">Novacetimonas maltaceti</name>
    <dbReference type="NCBI Taxonomy" id="1203393"/>
    <lineage>
        <taxon>Bacteria</taxon>
        <taxon>Pseudomonadati</taxon>
        <taxon>Pseudomonadota</taxon>
        <taxon>Alphaproteobacteria</taxon>
        <taxon>Acetobacterales</taxon>
        <taxon>Acetobacteraceae</taxon>
        <taxon>Novacetimonas</taxon>
    </lineage>
</organism>
<protein>
    <submittedName>
        <fullName evidence="1">Uncharacterized protein</fullName>
    </submittedName>
</protein>
<dbReference type="Proteomes" id="UP000237344">
    <property type="component" value="Unassembled WGS sequence"/>
</dbReference>
<name>A0A2S3VZL9_9PROT</name>
<dbReference type="AlphaFoldDB" id="A0A2S3VZL9"/>
<keyword evidence="2" id="KW-1185">Reference proteome</keyword>
<gene>
    <name evidence="1" type="ORF">KMAL_23060</name>
</gene>
<comment type="caution">
    <text evidence="1">The sequence shown here is derived from an EMBL/GenBank/DDBJ whole genome shotgun (WGS) entry which is preliminary data.</text>
</comment>
<sequence>MHNRNPWVSSGLCPETRQRALPFGNHDFAQAEYRNNIFLNL</sequence>
<reference evidence="1 2" key="1">
    <citation type="submission" date="2018-01" db="EMBL/GenBank/DDBJ databases">
        <title>Draft Genome Sequence of Komagataeibacter maltaceti LMG 1529, a Vinegar Producing Acetic Acid Bacterium Isolated from Malt Vinegar Brewery Acetifiers.</title>
        <authorList>
            <person name="Zhang Q."/>
            <person name="Hollensteiner J."/>
            <person name="Poehlein A."/>
            <person name="Daniel R."/>
        </authorList>
    </citation>
    <scope>NUCLEOTIDE SEQUENCE [LARGE SCALE GENOMIC DNA]</scope>
    <source>
        <strain evidence="1 2">LMG 1529</strain>
    </source>
</reference>